<evidence type="ECO:0000313" key="3">
    <source>
        <dbReference type="EMBL" id="KAK7031254.1"/>
    </source>
</evidence>
<dbReference type="EMBL" id="JAYKXP010000069">
    <property type="protein sequence ID" value="KAK7031254.1"/>
    <property type="molecule type" value="Genomic_DNA"/>
</dbReference>
<gene>
    <name evidence="3" type="ORF">VNI00_013505</name>
</gene>
<feature type="signal peptide" evidence="2">
    <location>
        <begin position="1"/>
        <end position="15"/>
    </location>
</feature>
<evidence type="ECO:0000256" key="1">
    <source>
        <dbReference type="SAM" id="MobiDB-lite"/>
    </source>
</evidence>
<proteinExistence type="predicted"/>
<evidence type="ECO:0000256" key="2">
    <source>
        <dbReference type="SAM" id="SignalP"/>
    </source>
</evidence>
<evidence type="ECO:0000313" key="4">
    <source>
        <dbReference type="Proteomes" id="UP001383192"/>
    </source>
</evidence>
<name>A0AAW0BW97_9AGAR</name>
<feature type="region of interest" description="Disordered" evidence="1">
    <location>
        <begin position="613"/>
        <end position="640"/>
    </location>
</feature>
<dbReference type="Proteomes" id="UP001383192">
    <property type="component" value="Unassembled WGS sequence"/>
</dbReference>
<comment type="caution">
    <text evidence="3">The sequence shown here is derived from an EMBL/GenBank/DDBJ whole genome shotgun (WGS) entry which is preliminary data.</text>
</comment>
<feature type="compositionally biased region" description="Basic and acidic residues" evidence="1">
    <location>
        <begin position="616"/>
        <end position="640"/>
    </location>
</feature>
<keyword evidence="2" id="KW-0732">Signal</keyword>
<reference evidence="3 4" key="1">
    <citation type="submission" date="2024-01" db="EMBL/GenBank/DDBJ databases">
        <title>A draft genome for a cacao thread blight-causing isolate of Paramarasmius palmivorus.</title>
        <authorList>
            <person name="Baruah I.K."/>
            <person name="Bukari Y."/>
            <person name="Amoako-Attah I."/>
            <person name="Meinhardt L.W."/>
            <person name="Bailey B.A."/>
            <person name="Cohen S.P."/>
        </authorList>
    </citation>
    <scope>NUCLEOTIDE SEQUENCE [LARGE SCALE GENOMIC DNA]</scope>
    <source>
        <strain evidence="3 4">GH-12</strain>
    </source>
</reference>
<feature type="chain" id="PRO_5043844254" evidence="2">
    <location>
        <begin position="16"/>
        <end position="1130"/>
    </location>
</feature>
<dbReference type="AlphaFoldDB" id="A0AAW0BW97"/>
<protein>
    <submittedName>
        <fullName evidence="3">Uncharacterized protein</fullName>
    </submittedName>
</protein>
<organism evidence="3 4">
    <name type="scientific">Paramarasmius palmivorus</name>
    <dbReference type="NCBI Taxonomy" id="297713"/>
    <lineage>
        <taxon>Eukaryota</taxon>
        <taxon>Fungi</taxon>
        <taxon>Dikarya</taxon>
        <taxon>Basidiomycota</taxon>
        <taxon>Agaricomycotina</taxon>
        <taxon>Agaricomycetes</taxon>
        <taxon>Agaricomycetidae</taxon>
        <taxon>Agaricales</taxon>
        <taxon>Marasmiineae</taxon>
        <taxon>Marasmiaceae</taxon>
        <taxon>Paramarasmius</taxon>
    </lineage>
</organism>
<sequence length="1130" mass="129621">MSLLRVLSILATVFASYLVSEVTHSPVLAPPDPSNTWVAKESSDFQRVLLIAERIQDNVMYLRPTLRVLERGHREGMLERFAICYIDEPANPDALPIVWNVYGQFKLDITKTFSLEDYIIDNDINTILVLNHDPSVYAYVIATLSHSVVANVYVFIGPPRVTRYLGVASVPLIKLALILKRVVGALNNVAAYLSDVTGYQLTYRNQLISTSTKAPPLSLFVFVSDITSWWNVVKSAWHNRRITIDMLFSRYMNSSKCFGTHGRVSVVDDRIFVTVGEHPPHTFPYVPSKELLTPDNAKSLFPFRNPLWMYEDNPYMAFLPARDPLISDWLQTLNHTFRTLPVCTDTDGKFALQPSTAEEWESLEVNLRLLYNRLLQLAHAPLSHSFRLWPWPRQLGYTRKHKSEYIARRQILASRNAFLALLGTINFFARHLQYEKDVIVKLRSSDSEFAVEDLLQLLQTDLDISPVWMHDWRATAYDTPYVGAFIDVKDTGCLSHVKIMRRFSIPTCLCWGTVGHIERAPQIIRDDAPAQADIDDAIRGQATFTYPRRTDNPATIGIQTSTSWEGNPAIEKRTSTHLADSLLSMPSPAVFQGTSQKQGEDHHQFFQRRNSARQEYLSRETEQKRQARLQREAHAQKDLPPGRRGSVVFYWAYDSGFRIRTFAGRSNYDYYWSRYSRTQRRYDSVYDEWDVCTDFGEDNESDDDFENEEESFAPIQVDEPVAVEELPKSTDSMAYLRMVYTKSLEREFISSHETPSIEDIASFRLGMVGNPVDSIRFDGSNNFSSLLGNEPISWDQAQFLAGSHGGSPSPTFRESFCAFMTVFAKLGASDLMAFHWADTLDLIATNDYVVRKRWPFNVSLIQTHDTRYYVLHWRDGDDQDIHLALPSGANVLEIVRRGWPGPAKELIPWLIHRGFTFRTFTKLSSTTRLHATPKFRSPARLGFRPRDYEFNLLDYASYVHQRNLFLQTPRGRAAVLLGGIVGRIASDIVSIDDIVEGPRQMMDLRGFGECITFQSEHYWDDQLTEEELDLICGLYDVEVERKKDGTFQLCKKSWWPKPTSWKNTGFSLGHWSPDAEAWYKERLKAIKSGAAKLYTNREWKNAIKGSKRALAVAGKQEKLADDYIRLFHKL</sequence>
<accession>A0AAW0BW97</accession>
<keyword evidence="4" id="KW-1185">Reference proteome</keyword>